<keyword evidence="4" id="KW-0808">Transferase</keyword>
<keyword evidence="5" id="KW-1185">Reference proteome</keyword>
<dbReference type="CDD" id="cd16936">
    <property type="entry name" value="HATPase_RsbW-like"/>
    <property type="match status" value="1"/>
</dbReference>
<evidence type="ECO:0000313" key="5">
    <source>
        <dbReference type="Proteomes" id="UP000236723"/>
    </source>
</evidence>
<dbReference type="RefSeq" id="WP_103944166.1">
    <property type="nucleotide sequence ID" value="NZ_FNVO01000028.1"/>
</dbReference>
<dbReference type="SUPFAM" id="SSF55874">
    <property type="entry name" value="ATPase domain of HSP90 chaperone/DNA topoisomerase II/histidine kinase"/>
    <property type="match status" value="1"/>
</dbReference>
<dbReference type="PANTHER" id="PTHR35526:SF3">
    <property type="entry name" value="ANTI-SIGMA-F FACTOR RSBW"/>
    <property type="match status" value="1"/>
</dbReference>
<keyword evidence="1" id="KW-0723">Serine/threonine-protein kinase</keyword>
<dbReference type="GO" id="GO:0004674">
    <property type="term" value="F:protein serine/threonine kinase activity"/>
    <property type="evidence" value="ECO:0007669"/>
    <property type="project" value="UniProtKB-KW"/>
</dbReference>
<evidence type="ECO:0000259" key="3">
    <source>
        <dbReference type="Pfam" id="PF13581"/>
    </source>
</evidence>
<feature type="compositionally biased region" description="Basic and acidic residues" evidence="2">
    <location>
        <begin position="1"/>
        <end position="12"/>
    </location>
</feature>
<dbReference type="InterPro" id="IPR036890">
    <property type="entry name" value="HATPase_C_sf"/>
</dbReference>
<feature type="region of interest" description="Disordered" evidence="2">
    <location>
        <begin position="1"/>
        <end position="22"/>
    </location>
</feature>
<reference evidence="5" key="1">
    <citation type="submission" date="2016-10" db="EMBL/GenBank/DDBJ databases">
        <authorList>
            <person name="Varghese N."/>
            <person name="Submissions S."/>
        </authorList>
    </citation>
    <scope>NUCLEOTIDE SEQUENCE [LARGE SCALE GENOMIC DNA]</scope>
    <source>
        <strain evidence="5">DSM 43163</strain>
    </source>
</reference>
<dbReference type="PANTHER" id="PTHR35526">
    <property type="entry name" value="ANTI-SIGMA-F FACTOR RSBW-RELATED"/>
    <property type="match status" value="1"/>
</dbReference>
<evidence type="ECO:0000256" key="1">
    <source>
        <dbReference type="ARBA" id="ARBA00022527"/>
    </source>
</evidence>
<dbReference type="InterPro" id="IPR050267">
    <property type="entry name" value="Anti-sigma-factor_SerPK"/>
</dbReference>
<sequence>MADVPREGREGPGEPPVRPGAHDAEVAGTLIEVVPNGAWAVRVLLCATFPAVEEQVRGARRAVRRVLGAHPEFDAGDAELLVSELAGNAVRHSGSRVFTVELACTWSGALRIVLVDEGRGSTTPHLRAGGPSDLGGRGLRLVNELAGRWGVVRERGGRLAVWCELGGGPQPYARPGLRGGRRLARRVRDGDPGFPKVGYGLVAGRW</sequence>
<dbReference type="Proteomes" id="UP000236723">
    <property type="component" value="Unassembled WGS sequence"/>
</dbReference>
<feature type="domain" description="Histidine kinase/HSP90-like ATPase" evidence="3">
    <location>
        <begin position="49"/>
        <end position="153"/>
    </location>
</feature>
<evidence type="ECO:0000313" key="4">
    <source>
        <dbReference type="EMBL" id="SEG91170.1"/>
    </source>
</evidence>
<gene>
    <name evidence="4" type="ORF">SAMN04489712_12853</name>
</gene>
<dbReference type="Pfam" id="PF13581">
    <property type="entry name" value="HATPase_c_2"/>
    <property type="match status" value="1"/>
</dbReference>
<keyword evidence="4" id="KW-0418">Kinase</keyword>
<dbReference type="EMBL" id="FNVO01000028">
    <property type="protein sequence ID" value="SEG91170.1"/>
    <property type="molecule type" value="Genomic_DNA"/>
</dbReference>
<dbReference type="OrthoDB" id="3852691at2"/>
<protein>
    <submittedName>
        <fullName evidence="4">Anti-sigma regulatory factor (Ser/Thr protein kinase)</fullName>
    </submittedName>
</protein>
<proteinExistence type="predicted"/>
<name>A0A1H6E0P6_9ACTN</name>
<accession>A0A1H6E0P6</accession>
<dbReference type="Gene3D" id="3.30.565.10">
    <property type="entry name" value="Histidine kinase-like ATPase, C-terminal domain"/>
    <property type="match status" value="1"/>
</dbReference>
<evidence type="ECO:0000256" key="2">
    <source>
        <dbReference type="SAM" id="MobiDB-lite"/>
    </source>
</evidence>
<organism evidence="4 5">
    <name type="scientific">Thermomonospora echinospora</name>
    <dbReference type="NCBI Taxonomy" id="1992"/>
    <lineage>
        <taxon>Bacteria</taxon>
        <taxon>Bacillati</taxon>
        <taxon>Actinomycetota</taxon>
        <taxon>Actinomycetes</taxon>
        <taxon>Streptosporangiales</taxon>
        <taxon>Thermomonosporaceae</taxon>
        <taxon>Thermomonospora</taxon>
    </lineage>
</organism>
<dbReference type="InterPro" id="IPR003594">
    <property type="entry name" value="HATPase_dom"/>
</dbReference>
<dbReference type="AlphaFoldDB" id="A0A1H6E0P6"/>